<dbReference type="HOGENOM" id="CLU_060776_0_0_1"/>
<reference evidence="2 3" key="1">
    <citation type="journal article" date="2015" name="Genome Announc.">
        <title>Draft Genome Sequence and Gene Annotation of the Entomopathogenic Fungus Verticillium hemipterigenum.</title>
        <authorList>
            <person name="Horn F."/>
            <person name="Habel A."/>
            <person name="Scharf D.H."/>
            <person name="Dworschak J."/>
            <person name="Brakhage A.A."/>
            <person name="Guthke R."/>
            <person name="Hertweck C."/>
            <person name="Linde J."/>
        </authorList>
    </citation>
    <scope>NUCLEOTIDE SEQUENCE [LARGE SCALE GENOMIC DNA]</scope>
</reference>
<proteinExistence type="predicted"/>
<accession>A0A0A1TN05</accession>
<dbReference type="Proteomes" id="UP000039046">
    <property type="component" value="Unassembled WGS sequence"/>
</dbReference>
<dbReference type="STRING" id="1531966.A0A0A1TN05"/>
<name>A0A0A1TN05_9HYPO</name>
<feature type="compositionally biased region" description="Polar residues" evidence="1">
    <location>
        <begin position="192"/>
        <end position="209"/>
    </location>
</feature>
<evidence type="ECO:0000256" key="1">
    <source>
        <dbReference type="SAM" id="MobiDB-lite"/>
    </source>
</evidence>
<dbReference type="AlphaFoldDB" id="A0A0A1TN05"/>
<organism evidence="2 3">
    <name type="scientific">[Torrubiella] hemipterigena</name>
    <dbReference type="NCBI Taxonomy" id="1531966"/>
    <lineage>
        <taxon>Eukaryota</taxon>
        <taxon>Fungi</taxon>
        <taxon>Dikarya</taxon>
        <taxon>Ascomycota</taxon>
        <taxon>Pezizomycotina</taxon>
        <taxon>Sordariomycetes</taxon>
        <taxon>Hypocreomycetidae</taxon>
        <taxon>Hypocreales</taxon>
        <taxon>Clavicipitaceae</taxon>
        <taxon>Clavicipitaceae incertae sedis</taxon>
        <taxon>'Torrubiella' clade</taxon>
    </lineage>
</organism>
<gene>
    <name evidence="2" type="ORF">VHEMI08301</name>
</gene>
<feature type="region of interest" description="Disordered" evidence="1">
    <location>
        <begin position="176"/>
        <end position="209"/>
    </location>
</feature>
<keyword evidence="3" id="KW-1185">Reference proteome</keyword>
<protein>
    <submittedName>
        <fullName evidence="2">Uncharacterized protein</fullName>
    </submittedName>
</protein>
<dbReference type="EMBL" id="CDHN01000005">
    <property type="protein sequence ID" value="CEJ92665.1"/>
    <property type="molecule type" value="Genomic_DNA"/>
</dbReference>
<sequence length="350" mass="39456">MTLPLKAQMALRSLWEDKEASVHKARTGLKDVLGRDVSCQPEFPILFAELENVYDEKGDVIKAIISCIQVWYQALTDLVDDEKNEDWGYNMLAIFDHQKAWHLELVVEVGKSTVATTLWSESQKAFVLTLPKSKVIDAKAFAESFRDDLYEEFETPLDAEESTKSAAATLADAAAADAEWTDVTEEPAKKTPVTQPTTRDAVSAASQAQAPRVETELLYLPKAQELARPNDLLSKPPYRITVHARSSAVDILSNHSPSLEMLEAYMTRWCRSDYNYTNKPPIVDLKLHNSPWGLGPMYDRLSMTIPKNSYQVEYISPLMPISMIEGVLGFKETYSDGSTWHFLRTVPFKE</sequence>
<evidence type="ECO:0000313" key="3">
    <source>
        <dbReference type="Proteomes" id="UP000039046"/>
    </source>
</evidence>
<dbReference type="OrthoDB" id="4926491at2759"/>
<evidence type="ECO:0000313" key="2">
    <source>
        <dbReference type="EMBL" id="CEJ92665.1"/>
    </source>
</evidence>